<feature type="chain" id="PRO_5046599270" description="DUF4163 domain-containing protein" evidence="2">
    <location>
        <begin position="20"/>
        <end position="294"/>
    </location>
</feature>
<organism evidence="3 4">
    <name type="scientific">Clostridium neuense</name>
    <dbReference type="NCBI Taxonomy" id="1728934"/>
    <lineage>
        <taxon>Bacteria</taxon>
        <taxon>Bacillati</taxon>
        <taxon>Bacillota</taxon>
        <taxon>Clostridia</taxon>
        <taxon>Eubacteriales</taxon>
        <taxon>Clostridiaceae</taxon>
        <taxon>Clostridium</taxon>
    </lineage>
</organism>
<reference evidence="3 4" key="1">
    <citation type="submission" date="2024-11" db="EMBL/GenBank/DDBJ databases">
        <authorList>
            <person name="Heng Y.C."/>
            <person name="Lim A.C.H."/>
            <person name="Lee J.K.Y."/>
            <person name="Kittelmann S."/>
        </authorList>
    </citation>
    <scope>NUCLEOTIDE SEQUENCE [LARGE SCALE GENOMIC DNA]</scope>
    <source>
        <strain evidence="3 4">WILCCON 0114</strain>
    </source>
</reference>
<proteinExistence type="predicted"/>
<dbReference type="Gene3D" id="3.30.565.40">
    <property type="entry name" value="Fervidobacterium nodosum Rt17-B1 like"/>
    <property type="match status" value="1"/>
</dbReference>
<sequence>MNKKLKIALLIAASLFTVACTNTQKTKATSTKDNMQSSRVEQNKKPGTASVAENTTSSKENENKSTAQSSNGSTRIYSITQNVYKNKNITVNYPEITNLGDANKQSTINQLIKNDVLAYINRNIAEDSNLELKFNVKLQTPDLLSIQYLGVASAPNAAHPSNIFYTTNISIRDAKKLRLSDLVNVDVNLANAFKKGQYVDSGSNYTKEEQAQIIKYVNDNISTNDLIKYFNGADSPDVENINPSSTFSYLTKDSIVISTNVPHALGDHAEFSIPYKNIQSNINEKNSAIKGLMN</sequence>
<name>A0ABW8TCL5_9CLOT</name>
<feature type="compositionally biased region" description="Polar residues" evidence="1">
    <location>
        <begin position="51"/>
        <end position="72"/>
    </location>
</feature>
<evidence type="ECO:0000313" key="4">
    <source>
        <dbReference type="Proteomes" id="UP001623592"/>
    </source>
</evidence>
<dbReference type="RefSeq" id="WP_406786900.1">
    <property type="nucleotide sequence ID" value="NZ_JBJIAA010000005.1"/>
</dbReference>
<evidence type="ECO:0000256" key="2">
    <source>
        <dbReference type="SAM" id="SignalP"/>
    </source>
</evidence>
<dbReference type="Proteomes" id="UP001623592">
    <property type="component" value="Unassembled WGS sequence"/>
</dbReference>
<keyword evidence="2" id="KW-0732">Signal</keyword>
<evidence type="ECO:0000313" key="3">
    <source>
        <dbReference type="EMBL" id="MFL0250236.1"/>
    </source>
</evidence>
<feature type="region of interest" description="Disordered" evidence="1">
    <location>
        <begin position="25"/>
        <end position="72"/>
    </location>
</feature>
<accession>A0ABW8TCL5</accession>
<protein>
    <recommendedName>
        <fullName evidence="5">DUF4163 domain-containing protein</fullName>
    </recommendedName>
</protein>
<keyword evidence="4" id="KW-1185">Reference proteome</keyword>
<gene>
    <name evidence="3" type="ORF">ACJDT4_07350</name>
</gene>
<feature type="compositionally biased region" description="Polar residues" evidence="1">
    <location>
        <begin position="25"/>
        <end position="40"/>
    </location>
</feature>
<dbReference type="PROSITE" id="PS51257">
    <property type="entry name" value="PROKAR_LIPOPROTEIN"/>
    <property type="match status" value="1"/>
</dbReference>
<comment type="caution">
    <text evidence="3">The sequence shown here is derived from an EMBL/GenBank/DDBJ whole genome shotgun (WGS) entry which is preliminary data.</text>
</comment>
<evidence type="ECO:0000256" key="1">
    <source>
        <dbReference type="SAM" id="MobiDB-lite"/>
    </source>
</evidence>
<dbReference type="EMBL" id="JBJIAA010000005">
    <property type="protein sequence ID" value="MFL0250236.1"/>
    <property type="molecule type" value="Genomic_DNA"/>
</dbReference>
<feature type="signal peptide" evidence="2">
    <location>
        <begin position="1"/>
        <end position="19"/>
    </location>
</feature>
<evidence type="ECO:0008006" key="5">
    <source>
        <dbReference type="Google" id="ProtNLM"/>
    </source>
</evidence>